<evidence type="ECO:0000256" key="3">
    <source>
        <dbReference type="ARBA" id="ARBA00022729"/>
    </source>
</evidence>
<proteinExistence type="inferred from homology"/>
<accession>A0A1B3Z5T5</accession>
<feature type="chain" id="PRO_5008556168" evidence="6">
    <location>
        <begin position="27"/>
        <end position="294"/>
    </location>
</feature>
<dbReference type="KEGG" id="span:AWL63_01115"/>
<keyword evidence="8" id="KW-1185">Reference proteome</keyword>
<name>A0A1B3Z5T5_9SPHN</name>
<evidence type="ECO:0000313" key="8">
    <source>
        <dbReference type="Proteomes" id="UP000094256"/>
    </source>
</evidence>
<dbReference type="Proteomes" id="UP000094256">
    <property type="component" value="Chromosome"/>
</dbReference>
<evidence type="ECO:0000256" key="2">
    <source>
        <dbReference type="ARBA" id="ARBA00005722"/>
    </source>
</evidence>
<dbReference type="PANTHER" id="PTHR38776">
    <property type="entry name" value="MLTA-INTERACTING PROTEIN-RELATED"/>
    <property type="match status" value="1"/>
</dbReference>
<keyword evidence="3 6" id="KW-0732">Signal</keyword>
<keyword evidence="5" id="KW-0998">Cell outer membrane</keyword>
<dbReference type="Pfam" id="PF06629">
    <property type="entry name" value="MipA"/>
    <property type="match status" value="1"/>
</dbReference>
<keyword evidence="4" id="KW-0472">Membrane</keyword>
<sequence>MQTLIRSGLAAVLPFAAVLCAAPALAQSAAPAGQDNADLAAKFGGDNVTVGIAAAYVPDYEGSDSNRFVPAPLAIGQIKGFAFTLIGNRASVDLIPNNPGDKIDFQLGPMVVLNFDRTTLKDIDDRAIRRLGKVGTAIELGGYVGIGKTGIITSPYDKLSLSLSYRHDVNNAHDSEIWQPQINYITPLSRKAAVGINASANRVGSGYAQTYYSISPQQSLSSGLPVYNAKGGWKNYQVGGYVTYALTGDLLQGFKLIAGGAYSRLLGDYSYSPIVRLQGKPNQWIGALGVAYTF</sequence>
<dbReference type="RefSeq" id="WP_069203371.1">
    <property type="nucleotide sequence ID" value="NZ_CP014168.1"/>
</dbReference>
<evidence type="ECO:0000313" key="7">
    <source>
        <dbReference type="EMBL" id="AOH82787.1"/>
    </source>
</evidence>
<protein>
    <submittedName>
        <fullName evidence="7">Structural protein MipA</fullName>
    </submittedName>
</protein>
<dbReference type="AlphaFoldDB" id="A0A1B3Z5T5"/>
<dbReference type="PANTHER" id="PTHR38776:SF1">
    <property type="entry name" value="MLTA-INTERACTING PROTEIN-RELATED"/>
    <property type="match status" value="1"/>
</dbReference>
<evidence type="ECO:0000256" key="4">
    <source>
        <dbReference type="ARBA" id="ARBA00023136"/>
    </source>
</evidence>
<organism evidence="7 8">
    <name type="scientific">Sphingomonas panacis</name>
    <dbReference type="NCBI Taxonomy" id="1560345"/>
    <lineage>
        <taxon>Bacteria</taxon>
        <taxon>Pseudomonadati</taxon>
        <taxon>Pseudomonadota</taxon>
        <taxon>Alphaproteobacteria</taxon>
        <taxon>Sphingomonadales</taxon>
        <taxon>Sphingomonadaceae</taxon>
        <taxon>Sphingomonas</taxon>
    </lineage>
</organism>
<comment type="subcellular location">
    <subcellularLocation>
        <location evidence="1">Cell outer membrane</location>
    </subcellularLocation>
</comment>
<comment type="similarity">
    <text evidence="2">Belongs to the MipA/OmpV family.</text>
</comment>
<gene>
    <name evidence="7" type="ORF">AWL63_01115</name>
</gene>
<reference evidence="7 8" key="1">
    <citation type="submission" date="2016-01" db="EMBL/GenBank/DDBJ databases">
        <title>Complete genome and mega plasmid sequence of Sphingomonas panacis DCY99 elicits systemic resistance in rice to Xanthomonas oryzae.</title>
        <authorList>
            <person name="Kim Y.J."/>
            <person name="Yang D.C."/>
            <person name="Sing P."/>
        </authorList>
    </citation>
    <scope>NUCLEOTIDE SEQUENCE [LARGE SCALE GENOMIC DNA]</scope>
    <source>
        <strain evidence="7 8">DCY99</strain>
    </source>
</reference>
<dbReference type="STRING" id="1560345.AWL63_01115"/>
<evidence type="ECO:0000256" key="5">
    <source>
        <dbReference type="ARBA" id="ARBA00023237"/>
    </source>
</evidence>
<feature type="signal peptide" evidence="6">
    <location>
        <begin position="1"/>
        <end position="26"/>
    </location>
</feature>
<evidence type="ECO:0000256" key="1">
    <source>
        <dbReference type="ARBA" id="ARBA00004442"/>
    </source>
</evidence>
<dbReference type="EMBL" id="CP014168">
    <property type="protein sequence ID" value="AOH82787.1"/>
    <property type="molecule type" value="Genomic_DNA"/>
</dbReference>
<dbReference type="InterPro" id="IPR010583">
    <property type="entry name" value="MipA"/>
</dbReference>
<evidence type="ECO:0000256" key="6">
    <source>
        <dbReference type="SAM" id="SignalP"/>
    </source>
</evidence>
<dbReference type="GO" id="GO:0009279">
    <property type="term" value="C:cell outer membrane"/>
    <property type="evidence" value="ECO:0007669"/>
    <property type="project" value="UniProtKB-SubCell"/>
</dbReference>